<evidence type="ECO:0000313" key="1">
    <source>
        <dbReference type="EMBL" id="EKM31524.1"/>
    </source>
</evidence>
<dbReference type="EMBL" id="AJSR01001148">
    <property type="protein sequence ID" value="EKM31524.1"/>
    <property type="molecule type" value="Genomic_DNA"/>
</dbReference>
<evidence type="ECO:0000313" key="2">
    <source>
        <dbReference type="Proteomes" id="UP000008367"/>
    </source>
</evidence>
<organism evidence="1 2">
    <name type="scientific">Vibrio harveyi</name>
    <name type="common">Beneckea harveyi</name>
    <dbReference type="NCBI Taxonomy" id="669"/>
    <lineage>
        <taxon>Bacteria</taxon>
        <taxon>Pseudomonadati</taxon>
        <taxon>Pseudomonadota</taxon>
        <taxon>Gammaproteobacteria</taxon>
        <taxon>Vibrionales</taxon>
        <taxon>Vibrionaceae</taxon>
        <taxon>Vibrio</taxon>
    </lineage>
</organism>
<dbReference type="AlphaFoldDB" id="A0A454CYR8"/>
<dbReference type="Proteomes" id="UP000008367">
    <property type="component" value="Unassembled WGS sequence"/>
</dbReference>
<proteinExistence type="predicted"/>
<gene>
    <name evidence="1" type="ORF">VCHENC02_2839B</name>
</gene>
<accession>A0A454CYR8</accession>
<reference evidence="1 2" key="1">
    <citation type="submission" date="2012-10" db="EMBL/GenBank/DDBJ databases">
        <title>Genome sequence of Vibrio Cholerae HENC-02.</title>
        <authorList>
            <person name="Eppinger M."/>
            <person name="Hasan N.A."/>
            <person name="Sengamalay N."/>
            <person name="Hine E."/>
            <person name="Su Q."/>
            <person name="Daugherty S.C."/>
            <person name="Young S."/>
            <person name="Sadzewicz L."/>
            <person name="Tallon L."/>
            <person name="Cebula T.A."/>
            <person name="Ravel J."/>
            <person name="Colwell R.R."/>
        </authorList>
    </citation>
    <scope>NUCLEOTIDE SEQUENCE [LARGE SCALE GENOMIC DNA]</scope>
    <source>
        <strain evidence="1 2">HENC-02</strain>
    </source>
</reference>
<feature type="non-terminal residue" evidence="1">
    <location>
        <position position="1"/>
    </location>
</feature>
<protein>
    <submittedName>
        <fullName evidence="1">Uncharacterized protein</fullName>
    </submittedName>
</protein>
<comment type="caution">
    <text evidence="1">The sequence shown here is derived from an EMBL/GenBank/DDBJ whole genome shotgun (WGS) entry which is preliminary data.</text>
</comment>
<name>A0A454CYR8_VIBHA</name>
<sequence length="29" mass="3141">FELGMSQLASGLRFDIHFAQATSIGSNNE</sequence>